<dbReference type="InterPro" id="IPR036526">
    <property type="entry name" value="C-N_Hydrolase_sf"/>
</dbReference>
<dbReference type="PROSITE" id="PS50263">
    <property type="entry name" value="CN_HYDROLASE"/>
    <property type="match status" value="1"/>
</dbReference>
<dbReference type="SUPFAM" id="SSF56317">
    <property type="entry name" value="Carbon-nitrogen hydrolase"/>
    <property type="match status" value="1"/>
</dbReference>
<keyword evidence="3" id="KW-1185">Reference proteome</keyword>
<comment type="caution">
    <text evidence="2">The sequence shown here is derived from an EMBL/GenBank/DDBJ whole genome shotgun (WGS) entry which is preliminary data.</text>
</comment>
<keyword evidence="2" id="KW-0378">Hydrolase</keyword>
<dbReference type="AlphaFoldDB" id="A0A2T5C323"/>
<dbReference type="PANTHER" id="PTHR23088">
    <property type="entry name" value="NITRILASE-RELATED"/>
    <property type="match status" value="1"/>
</dbReference>
<dbReference type="InterPro" id="IPR003010">
    <property type="entry name" value="C-N_Hydrolase"/>
</dbReference>
<evidence type="ECO:0000313" key="2">
    <source>
        <dbReference type="EMBL" id="PTN09099.1"/>
    </source>
</evidence>
<dbReference type="GO" id="GO:0016787">
    <property type="term" value="F:hydrolase activity"/>
    <property type="evidence" value="ECO:0007669"/>
    <property type="project" value="UniProtKB-KW"/>
</dbReference>
<evidence type="ECO:0000259" key="1">
    <source>
        <dbReference type="PROSITE" id="PS50263"/>
    </source>
</evidence>
<dbReference type="Gene3D" id="3.60.110.10">
    <property type="entry name" value="Carbon-nitrogen hydrolase"/>
    <property type="match status" value="1"/>
</dbReference>
<proteinExistence type="predicted"/>
<dbReference type="EMBL" id="QAAD01000006">
    <property type="protein sequence ID" value="PTN09099.1"/>
    <property type="molecule type" value="Genomic_DNA"/>
</dbReference>
<sequence>MRIAAVSSWMETLAIEQNLRCIESFLSELEKQEVEYALFPELSVSGYINTTDDLASFLSVADDTILKLKQLSKQYSITFSVGIPMLIDKGAAIAQLTFKDGNIIHQHNKTHLSVHEKEVFELGKELELLSLNHSKIGMHLCLESHYPELSLQYQCQGANLLAFAFASPRETPEEKMERFQMMLKCRAYDNACFVMACNATGTTPTKKNYAGVSMIISPRGKVIAQYKGMAPGYCMAEIDFYDIRKIKDSLMSDFPSCRTTTLNLSFKEKIDEE</sequence>
<reference evidence="2 3" key="1">
    <citation type="submission" date="2018-04" db="EMBL/GenBank/DDBJ databases">
        <title>Genomic Encyclopedia of Archaeal and Bacterial Type Strains, Phase II (KMG-II): from individual species to whole genera.</title>
        <authorList>
            <person name="Goeker M."/>
        </authorList>
    </citation>
    <scope>NUCLEOTIDE SEQUENCE [LARGE SCALE GENOMIC DNA]</scope>
    <source>
        <strain evidence="2 3">DSM 28823</strain>
    </source>
</reference>
<dbReference type="Proteomes" id="UP000243525">
    <property type="component" value="Unassembled WGS sequence"/>
</dbReference>
<dbReference type="PANTHER" id="PTHR23088:SF27">
    <property type="entry name" value="DEAMINATED GLUTATHIONE AMIDASE"/>
    <property type="match status" value="1"/>
</dbReference>
<gene>
    <name evidence="2" type="ORF">C8N47_106199</name>
</gene>
<organism evidence="2 3">
    <name type="scientific">Mangrovibacterium marinum</name>
    <dbReference type="NCBI Taxonomy" id="1639118"/>
    <lineage>
        <taxon>Bacteria</taxon>
        <taxon>Pseudomonadati</taxon>
        <taxon>Bacteroidota</taxon>
        <taxon>Bacteroidia</taxon>
        <taxon>Marinilabiliales</taxon>
        <taxon>Prolixibacteraceae</taxon>
        <taxon>Mangrovibacterium</taxon>
    </lineage>
</organism>
<dbReference type="Pfam" id="PF00795">
    <property type="entry name" value="CN_hydrolase"/>
    <property type="match status" value="1"/>
</dbReference>
<name>A0A2T5C323_9BACT</name>
<protein>
    <submittedName>
        <fullName evidence="2">Putative amidohydrolase</fullName>
    </submittedName>
</protein>
<accession>A0A2T5C323</accession>
<feature type="domain" description="CN hydrolase" evidence="1">
    <location>
        <begin position="1"/>
        <end position="240"/>
    </location>
</feature>
<evidence type="ECO:0000313" key="3">
    <source>
        <dbReference type="Proteomes" id="UP000243525"/>
    </source>
</evidence>